<keyword evidence="2" id="KW-0614">Plasmid</keyword>
<protein>
    <submittedName>
        <fullName evidence="2">Uncharacterized protein</fullName>
    </submittedName>
</protein>
<geneLocation type="plasmid" evidence="2 3">
    <name>pMP1046B</name>
</geneLocation>
<proteinExistence type="predicted"/>
<dbReference type="AlphaFoldDB" id="A0A089QGA0"/>
<feature type="compositionally biased region" description="Basic and acidic residues" evidence="1">
    <location>
        <begin position="254"/>
        <end position="272"/>
    </location>
</feature>
<sequence length="373" mass="43250">MGYSDAYLRRMKALGDNTYERNYRRKAHEYKIYSENTLNRFPCYIDGRKEYAIFQDHSQANNKDLSDDKYLILDNDVECNVGSYLQWDVPQWGESEWLVFTEEHKTIPTHQQLKIKEVNQRLKWIVDYDGHKVCNNGKGWGAYVQNQTLYTLGVSFAGNYTSLVNAKMMLYLQDNEETRKLGIGTRLFIGSNVYKIEFADNISRVGLINFLLDEDTKNPEIDNYELGIADYWQKDDYKDKDKGGKDTTPTNPDTDDKPKDDENHDNTGDTPKEPSQLQIDWKIVGEDRAKLGRSYVYKTVYTDEQGVEQPYNVTEWVAADIEDLPFTIQDRTENTLAIRVKKDRRLVGQKSNIMAKDANGVVKNLAITIVNMF</sequence>
<dbReference type="EMBL" id="CP007648">
    <property type="protein sequence ID" value="AIR11760.1"/>
    <property type="molecule type" value="Genomic_DNA"/>
</dbReference>
<dbReference type="KEGG" id="lsj:LSJ_3144c"/>
<name>A0A089QGA0_9LACO</name>
<accession>A0A089QGA0</accession>
<dbReference type="Proteomes" id="UP000029488">
    <property type="component" value="Plasmid pMP1046B"/>
</dbReference>
<evidence type="ECO:0000313" key="3">
    <source>
        <dbReference type="Proteomes" id="UP000029488"/>
    </source>
</evidence>
<gene>
    <name evidence="2" type="ORF">LSJ_3144c</name>
</gene>
<feature type="region of interest" description="Disordered" evidence="1">
    <location>
        <begin position="238"/>
        <end position="276"/>
    </location>
</feature>
<dbReference type="RefSeq" id="WP_044005886.1">
    <property type="nucleotide sequence ID" value="NZ_CP007648.1"/>
</dbReference>
<organism evidence="2 3">
    <name type="scientific">Ligilactobacillus salivarius</name>
    <dbReference type="NCBI Taxonomy" id="1624"/>
    <lineage>
        <taxon>Bacteria</taxon>
        <taxon>Bacillati</taxon>
        <taxon>Bacillota</taxon>
        <taxon>Bacilli</taxon>
        <taxon>Lactobacillales</taxon>
        <taxon>Lactobacillaceae</taxon>
        <taxon>Ligilactobacillus</taxon>
    </lineage>
</organism>
<evidence type="ECO:0000313" key="2">
    <source>
        <dbReference type="EMBL" id="AIR11760.1"/>
    </source>
</evidence>
<reference evidence="2 3" key="1">
    <citation type="journal article" date="2014" name="BMC Genomics">
        <title>Unusual genome complexity in Lactobacillus salivarius JCM1046.</title>
        <authorList>
            <person name="Raftis E.J."/>
            <person name="Forde B.M."/>
            <person name="Claesson M.J."/>
            <person name="O'Toole P.W."/>
        </authorList>
    </citation>
    <scope>NUCLEOTIDE SEQUENCE [LARGE SCALE GENOMIC DNA]</scope>
    <source>
        <strain evidence="2 3">JCM1046</strain>
        <plasmid evidence="2 3">pMP1046B</plasmid>
    </source>
</reference>
<evidence type="ECO:0000256" key="1">
    <source>
        <dbReference type="SAM" id="MobiDB-lite"/>
    </source>
</evidence>